<dbReference type="AlphaFoldDB" id="A0A3S4TD25"/>
<dbReference type="InterPro" id="IPR049046">
    <property type="entry name" value="Beta-AFase-like_GH127_middle"/>
</dbReference>
<evidence type="ECO:0000259" key="3">
    <source>
        <dbReference type="Pfam" id="PF20736"/>
    </source>
</evidence>
<keyword evidence="1" id="KW-0732">Signal</keyword>
<dbReference type="GeneID" id="85011174"/>
<feature type="domain" description="Non-reducing end beta-L-arabinofuranosidase-like GH127 middle" evidence="3">
    <location>
        <begin position="441"/>
        <end position="552"/>
    </location>
</feature>
<dbReference type="SUPFAM" id="SSF48208">
    <property type="entry name" value="Six-hairpin glycosidases"/>
    <property type="match status" value="1"/>
</dbReference>
<reference evidence="5 6" key="1">
    <citation type="submission" date="2018-12" db="EMBL/GenBank/DDBJ databases">
        <authorList>
            <consortium name="Pathogen Informatics"/>
        </authorList>
    </citation>
    <scope>NUCLEOTIDE SEQUENCE [LARGE SCALE GENOMIC DNA]</scope>
    <source>
        <strain evidence="5 6">NCTC13071</strain>
    </source>
</reference>
<dbReference type="InterPro" id="IPR012878">
    <property type="entry name" value="Beta-AFase-like_GH127_cat"/>
</dbReference>
<feature type="chain" id="PRO_5018704244" evidence="1">
    <location>
        <begin position="21"/>
        <end position="673"/>
    </location>
</feature>
<dbReference type="Pfam" id="PF20736">
    <property type="entry name" value="Glyco_hydro127M"/>
    <property type="match status" value="1"/>
</dbReference>
<protein>
    <submittedName>
        <fullName evidence="5">Uncharacterized protein conserved in bacteria</fullName>
    </submittedName>
</protein>
<sequence length="673" mass="75376">MKKKLLIAIMASAATCGAMGQPSISGYPYQQVPFTSVTLTPGSFFGDRVRAAKEVTIPLAFSKCKSEHRYENFEKAAHPSDKYSVEKFMLFPFDDTDVYKTIEGASYMLQSFPDKKLVNYIDSVLNIVAKAQETDGYLYTARTMNPMRPHPWSGKKRWEKVEDLSHELYNLGHMLDAAVAHYQATGSKKFLDIARRYADCVIREVGPNPGQACVVPGHQIAEMGLAKLYLATGDRHYLDEAKFFLDYRGKTTIRNQYSQSDIPVVKQREAWGHAVRAGYMYAGMADIAALTGDSAYIKAIDRIWDNIVSKKYYLTGGVGARHNGEAFGADYELPNLTAYNETCAAIAQCYLNMRLFMLHGDSKYIDCLERTLYNGVISGMSIDGGRFFYPNPLSADGIYKFNADGTTTRQPWFGCACCPSNLSRFIPSIPGYVYAVRGNDVYVNLFMASKTNVKVGGKEMKLETETNYPWDGKVAIRVKGNTNKNASLLVRIPGWARGKVTPGGLYSFTDKQKDDWNIAVNGKNYNVEKAEKGYIRINKVKRGDVITLNLDMQPRTILADKRITDDRGCVAVERGPLVYCAESADNNGMKTNQIYIKNNAVFNLIKDYKIRNTEADGKLFSVDALQTAAQELSKNNEGNLTLKNFNLTLIPYYAWNHRGTGCMDVWLKSTDLK</sequence>
<dbReference type="EMBL" id="LR134384">
    <property type="protein sequence ID" value="VEH14288.1"/>
    <property type="molecule type" value="Genomic_DNA"/>
</dbReference>
<evidence type="ECO:0000259" key="4">
    <source>
        <dbReference type="Pfam" id="PF20737"/>
    </source>
</evidence>
<dbReference type="RefSeq" id="WP_018919419.1">
    <property type="nucleotide sequence ID" value="NZ_LR134384.1"/>
</dbReference>
<dbReference type="PANTHER" id="PTHR43465:SF2">
    <property type="entry name" value="DUF1680 DOMAIN PROTEIN (AFU_ORTHOLOGUE AFUA_1G08910)"/>
    <property type="match status" value="1"/>
</dbReference>
<dbReference type="Pfam" id="PF07944">
    <property type="entry name" value="Beta-AFase-like_GH127_cat"/>
    <property type="match status" value="1"/>
</dbReference>
<dbReference type="PANTHER" id="PTHR43465">
    <property type="entry name" value="DUF1680 DOMAIN PROTEIN (AFU_ORTHOLOGUE AFUA_1G08910)"/>
    <property type="match status" value="1"/>
</dbReference>
<feature type="domain" description="Non-reducing end beta-L-arabinofuranosidase-like GH127 C-terminal" evidence="4">
    <location>
        <begin position="554"/>
        <end position="668"/>
    </location>
</feature>
<evidence type="ECO:0000313" key="5">
    <source>
        <dbReference type="EMBL" id="VEH14288.1"/>
    </source>
</evidence>
<name>A0A3S4TD25_9BACT</name>
<proteinExistence type="predicted"/>
<gene>
    <name evidence="5" type="ORF">NCTC13071_00256</name>
</gene>
<evidence type="ECO:0000313" key="6">
    <source>
        <dbReference type="Proteomes" id="UP000274578"/>
    </source>
</evidence>
<organism evidence="5 6">
    <name type="scientific">Segatella oris</name>
    <dbReference type="NCBI Taxonomy" id="28135"/>
    <lineage>
        <taxon>Bacteria</taxon>
        <taxon>Pseudomonadati</taxon>
        <taxon>Bacteroidota</taxon>
        <taxon>Bacteroidia</taxon>
        <taxon>Bacteroidales</taxon>
        <taxon>Prevotellaceae</taxon>
        <taxon>Segatella</taxon>
    </lineage>
</organism>
<dbReference type="Proteomes" id="UP000274578">
    <property type="component" value="Chromosome 1"/>
</dbReference>
<dbReference type="InterPro" id="IPR049049">
    <property type="entry name" value="Beta-AFase-like_GH127_C"/>
</dbReference>
<dbReference type="InterPro" id="IPR008928">
    <property type="entry name" value="6-hairpin_glycosidase_sf"/>
</dbReference>
<feature type="signal peptide" evidence="1">
    <location>
        <begin position="1"/>
        <end position="20"/>
    </location>
</feature>
<dbReference type="KEGG" id="poc:NCTC13071_00256"/>
<dbReference type="InterPro" id="IPR049174">
    <property type="entry name" value="Beta-AFase-like"/>
</dbReference>
<feature type="domain" description="Non-reducing end beta-L-arabinofuranosidase-like GH127 catalytic" evidence="2">
    <location>
        <begin position="36"/>
        <end position="430"/>
    </location>
</feature>
<dbReference type="Pfam" id="PF20737">
    <property type="entry name" value="Glyco_hydro127C"/>
    <property type="match status" value="1"/>
</dbReference>
<accession>A0A3S4TD25</accession>
<evidence type="ECO:0000256" key="1">
    <source>
        <dbReference type="SAM" id="SignalP"/>
    </source>
</evidence>
<evidence type="ECO:0000259" key="2">
    <source>
        <dbReference type="Pfam" id="PF07944"/>
    </source>
</evidence>
<dbReference type="Gene3D" id="1.50.10.20">
    <property type="match status" value="1"/>
</dbReference>
<dbReference type="GO" id="GO:0005975">
    <property type="term" value="P:carbohydrate metabolic process"/>
    <property type="evidence" value="ECO:0007669"/>
    <property type="project" value="InterPro"/>
</dbReference>